<organism evidence="4 5">
    <name type="scientific">Lophiotrema nucula</name>
    <dbReference type="NCBI Taxonomy" id="690887"/>
    <lineage>
        <taxon>Eukaryota</taxon>
        <taxon>Fungi</taxon>
        <taxon>Dikarya</taxon>
        <taxon>Ascomycota</taxon>
        <taxon>Pezizomycotina</taxon>
        <taxon>Dothideomycetes</taxon>
        <taxon>Pleosporomycetidae</taxon>
        <taxon>Pleosporales</taxon>
        <taxon>Lophiotremataceae</taxon>
        <taxon>Lophiotrema</taxon>
    </lineage>
</organism>
<reference evidence="4" key="1">
    <citation type="journal article" date="2020" name="Stud. Mycol.">
        <title>101 Dothideomycetes genomes: a test case for predicting lifestyles and emergence of pathogens.</title>
        <authorList>
            <person name="Haridas S."/>
            <person name="Albert R."/>
            <person name="Binder M."/>
            <person name="Bloem J."/>
            <person name="Labutti K."/>
            <person name="Salamov A."/>
            <person name="Andreopoulos B."/>
            <person name="Baker S."/>
            <person name="Barry K."/>
            <person name="Bills G."/>
            <person name="Bluhm B."/>
            <person name="Cannon C."/>
            <person name="Castanera R."/>
            <person name="Culley D."/>
            <person name="Daum C."/>
            <person name="Ezra D."/>
            <person name="Gonzalez J."/>
            <person name="Henrissat B."/>
            <person name="Kuo A."/>
            <person name="Liang C."/>
            <person name="Lipzen A."/>
            <person name="Lutzoni F."/>
            <person name="Magnuson J."/>
            <person name="Mondo S."/>
            <person name="Nolan M."/>
            <person name="Ohm R."/>
            <person name="Pangilinan J."/>
            <person name="Park H.-J."/>
            <person name="Ramirez L."/>
            <person name="Alfaro M."/>
            <person name="Sun H."/>
            <person name="Tritt A."/>
            <person name="Yoshinaga Y."/>
            <person name="Zwiers L.-H."/>
            <person name="Turgeon B."/>
            <person name="Goodwin S."/>
            <person name="Spatafora J."/>
            <person name="Crous P."/>
            <person name="Grigoriev I."/>
        </authorList>
    </citation>
    <scope>NUCLEOTIDE SEQUENCE</scope>
    <source>
        <strain evidence="4">CBS 627.86</strain>
    </source>
</reference>
<dbReference type="InterPro" id="IPR036770">
    <property type="entry name" value="Ankyrin_rpt-contain_sf"/>
</dbReference>
<dbReference type="InterPro" id="IPR002110">
    <property type="entry name" value="Ankyrin_rpt"/>
</dbReference>
<dbReference type="EMBL" id="ML977318">
    <property type="protein sequence ID" value="KAF2118042.1"/>
    <property type="molecule type" value="Genomic_DNA"/>
</dbReference>
<dbReference type="InterPro" id="IPR050889">
    <property type="entry name" value="Dendritic_Spine_Reg/Scaffold"/>
</dbReference>
<dbReference type="Gene3D" id="1.25.40.20">
    <property type="entry name" value="Ankyrin repeat-containing domain"/>
    <property type="match status" value="1"/>
</dbReference>
<evidence type="ECO:0000256" key="2">
    <source>
        <dbReference type="ARBA" id="ARBA00023043"/>
    </source>
</evidence>
<evidence type="ECO:0000256" key="1">
    <source>
        <dbReference type="ARBA" id="ARBA00022737"/>
    </source>
</evidence>
<keyword evidence="5" id="KW-1185">Reference proteome</keyword>
<gene>
    <name evidence="4" type="ORF">BDV96DRAFT_630490</name>
</gene>
<keyword evidence="1" id="KW-0677">Repeat</keyword>
<evidence type="ECO:0000256" key="3">
    <source>
        <dbReference type="PROSITE-ProRule" id="PRU00023"/>
    </source>
</evidence>
<protein>
    <submittedName>
        <fullName evidence="4">Uncharacterized protein</fullName>
    </submittedName>
</protein>
<dbReference type="Pfam" id="PF12796">
    <property type="entry name" value="Ank_2"/>
    <property type="match status" value="1"/>
</dbReference>
<dbReference type="PROSITE" id="PS50088">
    <property type="entry name" value="ANK_REPEAT"/>
    <property type="match status" value="2"/>
</dbReference>
<dbReference type="SMART" id="SM00248">
    <property type="entry name" value="ANK"/>
    <property type="match status" value="2"/>
</dbReference>
<feature type="repeat" description="ANK" evidence="3">
    <location>
        <begin position="477"/>
        <end position="509"/>
    </location>
</feature>
<sequence length="607" mass="68411">MNMNRGHGMCVVAGAYEWTLKIRSISATTYQRSEYRDPGCENHQLKQHLPANIVVHRKKVERVKKMTVQLSLYSVTASPRGVTLCIPSYRVNTLSSNVIALRVLANLSTPGRYSKNDTLPSQQTTIAVMLLDLPPEMLQRVITCYVKTAGVLEAWKSREACRTFRDYVSEEILARQPPEVFRYKRKGTKAAQKLFDHNAAAILGYRVNSLYGVNRFIPFYIRDVVSELMDVDGNINDGRRQKYTQILSKLLVANYPCVGSLLRTDPSKPVPRGIMGPLDAENSQDLLVAAAAVGDLDALQHFIAMMDDEEPEQATQWSNGPHQSPLWRYSKTFGYPLAAAAYAGNEDIVKAVYKLILIRKSKVEYMSSAEAATYQTVVESGITQACQSLNFRISDFLLSHFRKDFEKFTENGFRTLLSTTVRWRSKDEVVNILNIGHSATRKTYTDAFFSALRDREDDIVLLFIEKGLIHTNHLFDCGDCPLSAAVARGRLPIVRRLLDAGASPDGATYGGWRSRTGYPLWQAARKGDSKMVKLLLDRGADLHLVKRLWDNKHNAEDWKITDKRCRNLLIKAFKKSDDPKPHNCLENFADVPNIVLGKNDMGELSPL</sequence>
<accession>A0A6A5ZEY1</accession>
<dbReference type="PROSITE" id="PS50297">
    <property type="entry name" value="ANK_REP_REGION"/>
    <property type="match status" value="2"/>
</dbReference>
<dbReference type="Proteomes" id="UP000799770">
    <property type="component" value="Unassembled WGS sequence"/>
</dbReference>
<dbReference type="SUPFAM" id="SSF48403">
    <property type="entry name" value="Ankyrin repeat"/>
    <property type="match status" value="1"/>
</dbReference>
<dbReference type="PANTHER" id="PTHR24166">
    <property type="entry name" value="ROLLING PEBBLES, ISOFORM B"/>
    <property type="match status" value="1"/>
</dbReference>
<dbReference type="AlphaFoldDB" id="A0A6A5ZEY1"/>
<evidence type="ECO:0000313" key="4">
    <source>
        <dbReference type="EMBL" id="KAF2118042.1"/>
    </source>
</evidence>
<name>A0A6A5ZEY1_9PLEO</name>
<feature type="repeat" description="ANK" evidence="3">
    <location>
        <begin position="515"/>
        <end position="547"/>
    </location>
</feature>
<dbReference type="PANTHER" id="PTHR24166:SF48">
    <property type="entry name" value="PROTEIN VAPYRIN"/>
    <property type="match status" value="1"/>
</dbReference>
<keyword evidence="2 3" id="KW-0040">ANK repeat</keyword>
<proteinExistence type="predicted"/>
<evidence type="ECO:0000313" key="5">
    <source>
        <dbReference type="Proteomes" id="UP000799770"/>
    </source>
</evidence>
<dbReference type="OrthoDB" id="366390at2759"/>